<protein>
    <submittedName>
        <fullName evidence="2">Uncharacterized protein</fullName>
    </submittedName>
</protein>
<accession>A0AAD1SH98</accession>
<sequence>MPFFQPPKSGKAKRKTRAYLPQATHILETLLGNYQVHDNLDMEGEDTSTPKDTPTTKGRRTQKLQQGSRVEQPDIGVLLQRQAPSKMAAAEASPAPTLPTPPTQSPALRTEREQNTMLPALKDTEDHTLVTKQDLQQWMKELQDILTADIGTLKADVRQTAERVNAVEENILKLNNGVSHLTDTLHTLKAAHQALAVQVSTQGDRLRRNHIKLRGVPTAITSAELPHFLRRLMSTILSPSASRKYL</sequence>
<proteinExistence type="predicted"/>
<organism evidence="2 3">
    <name type="scientific">Pelobates cultripes</name>
    <name type="common">Western spadefoot toad</name>
    <dbReference type="NCBI Taxonomy" id="61616"/>
    <lineage>
        <taxon>Eukaryota</taxon>
        <taxon>Metazoa</taxon>
        <taxon>Chordata</taxon>
        <taxon>Craniata</taxon>
        <taxon>Vertebrata</taxon>
        <taxon>Euteleostomi</taxon>
        <taxon>Amphibia</taxon>
        <taxon>Batrachia</taxon>
        <taxon>Anura</taxon>
        <taxon>Pelobatoidea</taxon>
        <taxon>Pelobatidae</taxon>
        <taxon>Pelobates</taxon>
    </lineage>
</organism>
<name>A0AAD1SH98_PELCU</name>
<evidence type="ECO:0000313" key="2">
    <source>
        <dbReference type="EMBL" id="CAH2301551.1"/>
    </source>
</evidence>
<evidence type="ECO:0000313" key="3">
    <source>
        <dbReference type="Proteomes" id="UP001295444"/>
    </source>
</evidence>
<dbReference type="Proteomes" id="UP001295444">
    <property type="component" value="Chromosome 06"/>
</dbReference>
<feature type="compositionally biased region" description="Low complexity" evidence="1">
    <location>
        <begin position="83"/>
        <end position="95"/>
    </location>
</feature>
<evidence type="ECO:0000256" key="1">
    <source>
        <dbReference type="SAM" id="MobiDB-lite"/>
    </source>
</evidence>
<feature type="region of interest" description="Disordered" evidence="1">
    <location>
        <begin position="40"/>
        <end position="107"/>
    </location>
</feature>
<reference evidence="2" key="1">
    <citation type="submission" date="2022-03" db="EMBL/GenBank/DDBJ databases">
        <authorList>
            <person name="Alioto T."/>
            <person name="Alioto T."/>
            <person name="Gomez Garrido J."/>
        </authorList>
    </citation>
    <scope>NUCLEOTIDE SEQUENCE</scope>
</reference>
<dbReference type="EMBL" id="OW240917">
    <property type="protein sequence ID" value="CAH2301551.1"/>
    <property type="molecule type" value="Genomic_DNA"/>
</dbReference>
<gene>
    <name evidence="2" type="ORF">PECUL_23A036476</name>
</gene>
<keyword evidence="3" id="KW-1185">Reference proteome</keyword>
<dbReference type="AlphaFoldDB" id="A0AAD1SH98"/>